<feature type="domain" description="Histidine kinase/HSP90-like ATPase" evidence="2">
    <location>
        <begin position="13"/>
        <end position="138"/>
    </location>
</feature>
<dbReference type="PANTHER" id="PTHR35526:SF3">
    <property type="entry name" value="ANTI-SIGMA-F FACTOR RSBW"/>
    <property type="match status" value="1"/>
</dbReference>
<proteinExistence type="predicted"/>
<name>A0A853FSM8_9BURK</name>
<dbReference type="AlphaFoldDB" id="A0A853FSM8"/>
<sequence>MQTIASLSLAPGPDAVPQALGWLEQLAEQQRWPPRLGFQLGLCLDEALTNVVLYGFPDRAQGGGQGQLRVVLSRQGPDVLVDVIDNGVAFDPTQQDTPPLAASLDDADVGGHGLRIMRHYLRDIQYRREGGHNHLRMIAALDQPQ</sequence>
<protein>
    <submittedName>
        <fullName evidence="3">ATP-binding protein</fullName>
    </submittedName>
</protein>
<accession>A0A853FSM8</accession>
<dbReference type="RefSeq" id="WP_180154171.1">
    <property type="nucleotide sequence ID" value="NZ_JACCEM010000003.1"/>
</dbReference>
<dbReference type="Pfam" id="PF13581">
    <property type="entry name" value="HATPase_c_2"/>
    <property type="match status" value="1"/>
</dbReference>
<gene>
    <name evidence="3" type="ORF">H0A72_06030</name>
</gene>
<reference evidence="3 4" key="1">
    <citation type="submission" date="2020-07" db="EMBL/GenBank/DDBJ databases">
        <title>Taxonomic revisions and descriptions of new bacterial species based on genomic comparisons in the high-G+C-content subgroup of the family Alcaligenaceae.</title>
        <authorList>
            <person name="Szabo A."/>
            <person name="Felfoldi T."/>
        </authorList>
    </citation>
    <scope>NUCLEOTIDE SEQUENCE [LARGE SCALE GENOMIC DNA]</scope>
    <source>
        <strain evidence="3 4">LMG 24012</strain>
    </source>
</reference>
<dbReference type="GO" id="GO:0005524">
    <property type="term" value="F:ATP binding"/>
    <property type="evidence" value="ECO:0007669"/>
    <property type="project" value="UniProtKB-KW"/>
</dbReference>
<evidence type="ECO:0000313" key="3">
    <source>
        <dbReference type="EMBL" id="NYT48865.1"/>
    </source>
</evidence>
<keyword evidence="4" id="KW-1185">Reference proteome</keyword>
<keyword evidence="1" id="KW-0808">Transferase</keyword>
<evidence type="ECO:0000313" key="4">
    <source>
        <dbReference type="Proteomes" id="UP000559809"/>
    </source>
</evidence>
<keyword evidence="3" id="KW-0547">Nucleotide-binding</keyword>
<evidence type="ECO:0000259" key="2">
    <source>
        <dbReference type="Pfam" id="PF13581"/>
    </source>
</evidence>
<comment type="caution">
    <text evidence="3">The sequence shown here is derived from an EMBL/GenBank/DDBJ whole genome shotgun (WGS) entry which is preliminary data.</text>
</comment>
<dbReference type="Proteomes" id="UP000559809">
    <property type="component" value="Unassembled WGS sequence"/>
</dbReference>
<dbReference type="GO" id="GO:0004674">
    <property type="term" value="F:protein serine/threonine kinase activity"/>
    <property type="evidence" value="ECO:0007669"/>
    <property type="project" value="UniProtKB-KW"/>
</dbReference>
<evidence type="ECO:0000256" key="1">
    <source>
        <dbReference type="ARBA" id="ARBA00022527"/>
    </source>
</evidence>
<keyword evidence="1" id="KW-0723">Serine/threonine-protein kinase</keyword>
<dbReference type="InterPro" id="IPR036890">
    <property type="entry name" value="HATPase_C_sf"/>
</dbReference>
<keyword evidence="3" id="KW-0067">ATP-binding</keyword>
<dbReference type="CDD" id="cd16936">
    <property type="entry name" value="HATPase_RsbW-like"/>
    <property type="match status" value="1"/>
</dbReference>
<dbReference type="SUPFAM" id="SSF55874">
    <property type="entry name" value="ATPase domain of HSP90 chaperone/DNA topoisomerase II/histidine kinase"/>
    <property type="match status" value="1"/>
</dbReference>
<dbReference type="Gene3D" id="3.30.565.10">
    <property type="entry name" value="Histidine kinase-like ATPase, C-terminal domain"/>
    <property type="match status" value="1"/>
</dbReference>
<dbReference type="InterPro" id="IPR003594">
    <property type="entry name" value="HATPase_dom"/>
</dbReference>
<dbReference type="EMBL" id="JACCEM010000003">
    <property type="protein sequence ID" value="NYT48865.1"/>
    <property type="molecule type" value="Genomic_DNA"/>
</dbReference>
<keyword evidence="1" id="KW-0418">Kinase</keyword>
<dbReference type="InterPro" id="IPR050267">
    <property type="entry name" value="Anti-sigma-factor_SerPK"/>
</dbReference>
<dbReference type="PANTHER" id="PTHR35526">
    <property type="entry name" value="ANTI-SIGMA-F FACTOR RSBW-RELATED"/>
    <property type="match status" value="1"/>
</dbReference>
<organism evidence="3 4">
    <name type="scientific">Parapusillimonas granuli</name>
    <dbReference type="NCBI Taxonomy" id="380911"/>
    <lineage>
        <taxon>Bacteria</taxon>
        <taxon>Pseudomonadati</taxon>
        <taxon>Pseudomonadota</taxon>
        <taxon>Betaproteobacteria</taxon>
        <taxon>Burkholderiales</taxon>
        <taxon>Alcaligenaceae</taxon>
        <taxon>Parapusillimonas</taxon>
    </lineage>
</organism>